<comment type="caution">
    <text evidence="1">The sequence shown here is derived from an EMBL/GenBank/DDBJ whole genome shotgun (WGS) entry which is preliminary data.</text>
</comment>
<name>A0A2K0TB91_9HYPO</name>
<dbReference type="Proteomes" id="UP000236546">
    <property type="component" value="Unassembled WGS sequence"/>
</dbReference>
<evidence type="ECO:0000313" key="2">
    <source>
        <dbReference type="Proteomes" id="UP000236546"/>
    </source>
</evidence>
<dbReference type="AlphaFoldDB" id="A0A2K0TB91"/>
<organism evidence="1 2">
    <name type="scientific">Trichoderma gamsii</name>
    <dbReference type="NCBI Taxonomy" id="398673"/>
    <lineage>
        <taxon>Eukaryota</taxon>
        <taxon>Fungi</taxon>
        <taxon>Dikarya</taxon>
        <taxon>Ascomycota</taxon>
        <taxon>Pezizomycotina</taxon>
        <taxon>Sordariomycetes</taxon>
        <taxon>Hypocreomycetidae</taxon>
        <taxon>Hypocreales</taxon>
        <taxon>Hypocreaceae</taxon>
        <taxon>Trichoderma</taxon>
    </lineage>
</organism>
<protein>
    <submittedName>
        <fullName evidence="1">Uncharacterized protein</fullName>
    </submittedName>
</protein>
<dbReference type="EMBL" id="MTYH01000050">
    <property type="protein sequence ID" value="PNP42791.1"/>
    <property type="molecule type" value="Genomic_DNA"/>
</dbReference>
<accession>A0A2K0TB91</accession>
<proteinExistence type="predicted"/>
<sequence>MAFIGRDGHGQAVEQCPSAESLQNARKTGCSSPHKHQFKAISGWIPSLQAKSTLRTPYPPIYGAGTRACLLLTFDNTH</sequence>
<evidence type="ECO:0000313" key="1">
    <source>
        <dbReference type="EMBL" id="PNP42791.1"/>
    </source>
</evidence>
<reference evidence="1 2" key="1">
    <citation type="submission" date="2017-02" db="EMBL/GenBank/DDBJ databases">
        <title>Genomes of Trichoderma spp. with biocontrol activity.</title>
        <authorList>
            <person name="Gardiner D."/>
            <person name="Kazan K."/>
            <person name="Vos C."/>
            <person name="Harvey P."/>
        </authorList>
    </citation>
    <scope>NUCLEOTIDE SEQUENCE [LARGE SCALE GENOMIC DNA]</scope>
    <source>
        <strain evidence="1 2">A5MH</strain>
    </source>
</reference>
<gene>
    <name evidence="1" type="ORF">TGAMA5MH_05534</name>
</gene>